<dbReference type="InterPro" id="IPR043128">
    <property type="entry name" value="Rev_trsase/Diguanyl_cyclase"/>
</dbReference>
<evidence type="ECO:0000259" key="2">
    <source>
        <dbReference type="PROSITE" id="PS50110"/>
    </source>
</evidence>
<comment type="caution">
    <text evidence="6">The sequence shown here is derived from an EMBL/GenBank/DDBJ whole genome shotgun (WGS) entry which is preliminary data.</text>
</comment>
<dbReference type="InterPro" id="IPR035965">
    <property type="entry name" value="PAS-like_dom_sf"/>
</dbReference>
<dbReference type="Proteomes" id="UP000611629">
    <property type="component" value="Unassembled WGS sequence"/>
</dbReference>
<dbReference type="FunFam" id="3.30.70.270:FF:000001">
    <property type="entry name" value="Diguanylate cyclase domain protein"/>
    <property type="match status" value="1"/>
</dbReference>
<dbReference type="PROSITE" id="PS50113">
    <property type="entry name" value="PAC"/>
    <property type="match status" value="1"/>
</dbReference>
<sequence>MHTGKKILLVEDSRFITAVVGDYLKKNGFEIDSVATGEDAVEIVCGHSAWDLILMDIELAGEMNGIEAAKIINNHKELPIIFLTANASDTIINQIRNISAYGFIEKGMDNTALLATIEMALKLHDVKSEIKQKESILNAVINSVQDGMIMTDDKGYVSLWNPAAVQLFGYTKDEMLGKELHELTAAESMNKNDIINSLFADKKVKELKIKHKNGQVFDAEISTSTLKINDKDYFVGIFRDISDRIKAREELEKLSVTDYLTNTYNRRFFVTRLEEEIERSKRTGRVFSIAMLDIDRFKTINDKYGHSIGDLVLQSITGYIKKRIRKVDCLARWGGEEFMILLADTPIINSGVLLEDLRLGISKIEIPNVDRFTGSFGVVEYAPGDTADMMIQKADSMMYEAKKCGRNCIKYMM</sequence>
<dbReference type="EMBL" id="JACBNQ010000020">
    <property type="protein sequence ID" value="NYB75340.1"/>
    <property type="molecule type" value="Genomic_DNA"/>
</dbReference>
<evidence type="ECO:0000259" key="3">
    <source>
        <dbReference type="PROSITE" id="PS50112"/>
    </source>
</evidence>
<gene>
    <name evidence="6" type="ORF">HZF24_14425</name>
</gene>
<dbReference type="CDD" id="cd01949">
    <property type="entry name" value="GGDEF"/>
    <property type="match status" value="1"/>
</dbReference>
<evidence type="ECO:0000259" key="5">
    <source>
        <dbReference type="PROSITE" id="PS50887"/>
    </source>
</evidence>
<dbReference type="PROSITE" id="PS50112">
    <property type="entry name" value="PAS"/>
    <property type="match status" value="1"/>
</dbReference>
<dbReference type="AlphaFoldDB" id="A0A974GXR5"/>
<dbReference type="Pfam" id="PF00990">
    <property type="entry name" value="GGDEF"/>
    <property type="match status" value="1"/>
</dbReference>
<dbReference type="InterPro" id="IPR000700">
    <property type="entry name" value="PAS-assoc_C"/>
</dbReference>
<evidence type="ECO:0000256" key="1">
    <source>
        <dbReference type="PROSITE-ProRule" id="PRU00169"/>
    </source>
</evidence>
<reference evidence="6" key="1">
    <citation type="submission" date="2020-07" db="EMBL/GenBank/DDBJ databases">
        <title>Genomic analysis of a strain of Sedimentibacter Hydroxybenzoicus DSM7310.</title>
        <authorList>
            <person name="Ma S."/>
        </authorList>
    </citation>
    <scope>NUCLEOTIDE SEQUENCE</scope>
    <source>
        <strain evidence="6">DSM 7310</strain>
    </source>
</reference>
<dbReference type="NCBIfam" id="TIGR00229">
    <property type="entry name" value="sensory_box"/>
    <property type="match status" value="1"/>
</dbReference>
<dbReference type="Gene3D" id="3.30.450.20">
    <property type="entry name" value="PAS domain"/>
    <property type="match status" value="1"/>
</dbReference>
<name>A0A974GXR5_SEDHY</name>
<feature type="domain" description="PAS" evidence="3">
    <location>
        <begin position="133"/>
        <end position="188"/>
    </location>
</feature>
<dbReference type="Gene3D" id="3.30.70.270">
    <property type="match status" value="1"/>
</dbReference>
<dbReference type="Gene3D" id="3.40.50.2300">
    <property type="match status" value="1"/>
</dbReference>
<feature type="domain" description="PAC" evidence="4">
    <location>
        <begin position="203"/>
        <end position="253"/>
    </location>
</feature>
<dbReference type="Pfam" id="PF00072">
    <property type="entry name" value="Response_reg"/>
    <property type="match status" value="1"/>
</dbReference>
<dbReference type="CDD" id="cd00130">
    <property type="entry name" value="PAS"/>
    <property type="match status" value="1"/>
</dbReference>
<dbReference type="InterPro" id="IPR052163">
    <property type="entry name" value="DGC-Regulatory_Protein"/>
</dbReference>
<dbReference type="PANTHER" id="PTHR46663">
    <property type="entry name" value="DIGUANYLATE CYCLASE DGCT-RELATED"/>
    <property type="match status" value="1"/>
</dbReference>
<keyword evidence="1" id="KW-0597">Phosphoprotein</keyword>
<feature type="modified residue" description="4-aspartylphosphate" evidence="1">
    <location>
        <position position="56"/>
    </location>
</feature>
<dbReference type="InterPro" id="IPR029787">
    <property type="entry name" value="Nucleotide_cyclase"/>
</dbReference>
<dbReference type="SMART" id="SM00448">
    <property type="entry name" value="REC"/>
    <property type="match status" value="1"/>
</dbReference>
<organism evidence="6 7">
    <name type="scientific">Sedimentibacter hydroxybenzoicus DSM 7310</name>
    <dbReference type="NCBI Taxonomy" id="1123245"/>
    <lineage>
        <taxon>Bacteria</taxon>
        <taxon>Bacillati</taxon>
        <taxon>Bacillota</taxon>
        <taxon>Tissierellia</taxon>
        <taxon>Sedimentibacter</taxon>
    </lineage>
</organism>
<dbReference type="SMART" id="SM00086">
    <property type="entry name" value="PAC"/>
    <property type="match status" value="1"/>
</dbReference>
<keyword evidence="7" id="KW-1185">Reference proteome</keyword>
<feature type="domain" description="Response regulatory" evidence="2">
    <location>
        <begin position="6"/>
        <end position="121"/>
    </location>
</feature>
<feature type="domain" description="GGDEF" evidence="5">
    <location>
        <begin position="285"/>
        <end position="413"/>
    </location>
</feature>
<protein>
    <submittedName>
        <fullName evidence="6">Diguanylate cyclase</fullName>
    </submittedName>
</protein>
<dbReference type="InterPro" id="IPR001610">
    <property type="entry name" value="PAC"/>
</dbReference>
<evidence type="ECO:0000313" key="6">
    <source>
        <dbReference type="EMBL" id="NYB75340.1"/>
    </source>
</evidence>
<dbReference type="SMART" id="SM00267">
    <property type="entry name" value="GGDEF"/>
    <property type="match status" value="1"/>
</dbReference>
<dbReference type="RefSeq" id="WP_179239045.1">
    <property type="nucleotide sequence ID" value="NZ_JACBNQ010000020.1"/>
</dbReference>
<evidence type="ECO:0000313" key="7">
    <source>
        <dbReference type="Proteomes" id="UP000611629"/>
    </source>
</evidence>
<dbReference type="InterPro" id="IPR000014">
    <property type="entry name" value="PAS"/>
</dbReference>
<dbReference type="GO" id="GO:0000160">
    <property type="term" value="P:phosphorelay signal transduction system"/>
    <property type="evidence" value="ECO:0007669"/>
    <property type="project" value="InterPro"/>
</dbReference>
<dbReference type="SMART" id="SM00091">
    <property type="entry name" value="PAS"/>
    <property type="match status" value="1"/>
</dbReference>
<proteinExistence type="predicted"/>
<dbReference type="InterPro" id="IPR001789">
    <property type="entry name" value="Sig_transdc_resp-reg_receiver"/>
</dbReference>
<dbReference type="PANTHER" id="PTHR46663:SF4">
    <property type="entry name" value="DIGUANYLATE CYCLASE DGCT-RELATED"/>
    <property type="match status" value="1"/>
</dbReference>
<dbReference type="PROSITE" id="PS50887">
    <property type="entry name" value="GGDEF"/>
    <property type="match status" value="1"/>
</dbReference>
<dbReference type="SUPFAM" id="SSF55073">
    <property type="entry name" value="Nucleotide cyclase"/>
    <property type="match status" value="1"/>
</dbReference>
<dbReference type="NCBIfam" id="TIGR00254">
    <property type="entry name" value="GGDEF"/>
    <property type="match status" value="1"/>
</dbReference>
<dbReference type="SUPFAM" id="SSF55785">
    <property type="entry name" value="PYP-like sensor domain (PAS domain)"/>
    <property type="match status" value="1"/>
</dbReference>
<accession>A0A974GXR5</accession>
<dbReference type="PROSITE" id="PS50110">
    <property type="entry name" value="RESPONSE_REGULATORY"/>
    <property type="match status" value="1"/>
</dbReference>
<dbReference type="InterPro" id="IPR011006">
    <property type="entry name" value="CheY-like_superfamily"/>
</dbReference>
<dbReference type="Pfam" id="PF13426">
    <property type="entry name" value="PAS_9"/>
    <property type="match status" value="1"/>
</dbReference>
<dbReference type="SUPFAM" id="SSF52172">
    <property type="entry name" value="CheY-like"/>
    <property type="match status" value="1"/>
</dbReference>
<evidence type="ECO:0000259" key="4">
    <source>
        <dbReference type="PROSITE" id="PS50113"/>
    </source>
</evidence>
<dbReference type="InterPro" id="IPR000160">
    <property type="entry name" value="GGDEF_dom"/>
</dbReference>